<name>A0ABQ9H2A2_9NEOP</name>
<evidence type="ECO:0000313" key="5">
    <source>
        <dbReference type="Proteomes" id="UP001159363"/>
    </source>
</evidence>
<feature type="region of interest" description="Disordered" evidence="2">
    <location>
        <begin position="537"/>
        <end position="588"/>
    </location>
</feature>
<accession>A0ABQ9H2A2</accession>
<keyword evidence="1" id="KW-0863">Zinc-finger</keyword>
<organism evidence="4 5">
    <name type="scientific">Dryococelus australis</name>
    <dbReference type="NCBI Taxonomy" id="614101"/>
    <lineage>
        <taxon>Eukaryota</taxon>
        <taxon>Metazoa</taxon>
        <taxon>Ecdysozoa</taxon>
        <taxon>Arthropoda</taxon>
        <taxon>Hexapoda</taxon>
        <taxon>Insecta</taxon>
        <taxon>Pterygota</taxon>
        <taxon>Neoptera</taxon>
        <taxon>Polyneoptera</taxon>
        <taxon>Phasmatodea</taxon>
        <taxon>Verophasmatodea</taxon>
        <taxon>Anareolatae</taxon>
        <taxon>Phasmatidae</taxon>
        <taxon>Eurycanthinae</taxon>
        <taxon>Dryococelus</taxon>
    </lineage>
</organism>
<dbReference type="InterPro" id="IPR013087">
    <property type="entry name" value="Znf_C2H2_type"/>
</dbReference>
<feature type="region of interest" description="Disordered" evidence="2">
    <location>
        <begin position="196"/>
        <end position="243"/>
    </location>
</feature>
<evidence type="ECO:0000313" key="4">
    <source>
        <dbReference type="EMBL" id="KAJ8878430.1"/>
    </source>
</evidence>
<feature type="domain" description="C2H2-type" evidence="3">
    <location>
        <begin position="176"/>
        <end position="205"/>
    </location>
</feature>
<sequence length="953" mass="104324">MELFMLYHSGPPAAILSAMLVFGIDPVHLIAWERMELSCVDSGKSPQIRRSREVILHGCRTQEQLCCSSLAAHPLVDLNKLVLCGQQQPKWTSNWNSPGFAASRPLLADVALQVPDITSLVRSRFSEHCQPERAGVGKVYNGNKFDSQHSFSSDAGGDRSLSHPSSFSILTDRVTYKSVKCGMAFARRDSLQRHAKTYVASGPSPANIRREQSPSRQRTSALPTKPRVEDEHPPTCQPPSRPRIVAGSGSVNDNGFVEAHDCIPSQCEDLCSHNERGYSKDICTRLARCRCGAPLFKEEGDCKVMYVAPRVHSIRDAAEYRVHAVEEALQHDVSCHCLSRAAVGKQAAGSRQEAALVSSSVELEPGRLVRARRGRTNSGSIPRGGGVTARSVGAQQLSVQRYTSAKPSWNSFAVPQRRRADIGRTRAPSLVPANREEEGTGISEQLRLIKGDETGFQTNLSSRASQGETIVTRSRVSPTRHQLSQHDTRVLHEQIFINDASGNPARSAIDDSGGLAVYCCGVSEPLIVTRVNLATHSAGNQDSGDCDKLRQQDAVGTSASGRPLKNGHEQSVPGTSAADTSRRRSRQQQVLRNIRAARKNAQLSIRRLMLSGRGDVAISPFARRSPTGKLFRRQLWREQQSVDCRGCGSASLGPSSASVATVDRLAWAWRFFSPPVPVIIYIVSPDEMSAHCDKQEMVRRREGRGQGLEPDDNYKGISREGDPTPTWSVRGGFTLSVIRYGSEDLAPPPSSASPPPFIPSRPDVALDCPFSPLRSSQEDPPPLPRRFIYLPLQHRFPGMVTDRDPNTFDTVPAVYPFDTVPAVYPFDTVPAAYPFDTVPAVYPFDTVPAAYPFDTVPAVYPFDTVPAAYPFDTVPAVYPFDTVPAVYPFDTVPAAYPFDTVPAIYPFDTVHAVYPFDTVPAAYPFDTVPAAYPFDTVPAVYPFDTVPAAYPLD</sequence>
<dbReference type="EMBL" id="JARBHB010000007">
    <property type="protein sequence ID" value="KAJ8878430.1"/>
    <property type="molecule type" value="Genomic_DNA"/>
</dbReference>
<evidence type="ECO:0000256" key="2">
    <source>
        <dbReference type="SAM" id="MobiDB-lite"/>
    </source>
</evidence>
<evidence type="ECO:0000256" key="1">
    <source>
        <dbReference type="PROSITE-ProRule" id="PRU00042"/>
    </source>
</evidence>
<protein>
    <recommendedName>
        <fullName evidence="3">C2H2-type domain-containing protein</fullName>
    </recommendedName>
</protein>
<gene>
    <name evidence="4" type="ORF">PR048_019008</name>
</gene>
<dbReference type="PROSITE" id="PS50157">
    <property type="entry name" value="ZINC_FINGER_C2H2_2"/>
    <property type="match status" value="1"/>
</dbReference>
<comment type="caution">
    <text evidence="4">The sequence shown here is derived from an EMBL/GenBank/DDBJ whole genome shotgun (WGS) entry which is preliminary data.</text>
</comment>
<evidence type="ECO:0000259" key="3">
    <source>
        <dbReference type="PROSITE" id="PS50157"/>
    </source>
</evidence>
<feature type="compositionally biased region" description="Basic and acidic residues" evidence="2">
    <location>
        <begin position="712"/>
        <end position="722"/>
    </location>
</feature>
<reference evidence="4 5" key="1">
    <citation type="submission" date="2023-02" db="EMBL/GenBank/DDBJ databases">
        <title>LHISI_Scaffold_Assembly.</title>
        <authorList>
            <person name="Stuart O.P."/>
            <person name="Cleave R."/>
            <person name="Magrath M.J.L."/>
            <person name="Mikheyev A.S."/>
        </authorList>
    </citation>
    <scope>NUCLEOTIDE SEQUENCE [LARGE SCALE GENOMIC DNA]</scope>
    <source>
        <strain evidence="4">Daus_M_001</strain>
        <tissue evidence="4">Leg muscle</tissue>
    </source>
</reference>
<keyword evidence="1" id="KW-0479">Metal-binding</keyword>
<feature type="region of interest" description="Disordered" evidence="2">
    <location>
        <begin position="698"/>
        <end position="725"/>
    </location>
</feature>
<keyword evidence="1" id="KW-0862">Zinc</keyword>
<dbReference type="Proteomes" id="UP001159363">
    <property type="component" value="Chromosome 6"/>
</dbReference>
<proteinExistence type="predicted"/>
<keyword evidence="5" id="KW-1185">Reference proteome</keyword>